<protein>
    <submittedName>
        <fullName evidence="2">Cytosine/adenosine deaminase-related metal-dependent hydrolase</fullName>
    </submittedName>
</protein>
<dbReference type="Gene3D" id="2.30.40.10">
    <property type="entry name" value="Urease, subunit C, domain 1"/>
    <property type="match status" value="1"/>
</dbReference>
<dbReference type="NCBIfam" id="NF005312">
    <property type="entry name" value="PRK06846.1"/>
    <property type="match status" value="1"/>
</dbReference>
<dbReference type="OrthoDB" id="9815027at2"/>
<proteinExistence type="predicted"/>
<organism evidence="2 3">
    <name type="scientific">Trichococcus patagoniensis</name>
    <dbReference type="NCBI Taxonomy" id="382641"/>
    <lineage>
        <taxon>Bacteria</taxon>
        <taxon>Bacillati</taxon>
        <taxon>Bacillota</taxon>
        <taxon>Bacilli</taxon>
        <taxon>Lactobacillales</taxon>
        <taxon>Carnobacteriaceae</taxon>
        <taxon>Trichococcus</taxon>
    </lineage>
</organism>
<dbReference type="InterPro" id="IPR011059">
    <property type="entry name" value="Metal-dep_hydrolase_composite"/>
</dbReference>
<dbReference type="GO" id="GO:0016814">
    <property type="term" value="F:hydrolase activity, acting on carbon-nitrogen (but not peptide) bonds, in cyclic amidines"/>
    <property type="evidence" value="ECO:0007669"/>
    <property type="project" value="TreeGrafter"/>
</dbReference>
<accession>A0A2T5IC78</accession>
<dbReference type="EMBL" id="QAOM01000022">
    <property type="protein sequence ID" value="PTQ81414.1"/>
    <property type="molecule type" value="Genomic_DNA"/>
</dbReference>
<dbReference type="AlphaFoldDB" id="A0A2T5IC78"/>
<dbReference type="PANTHER" id="PTHR32027">
    <property type="entry name" value="CYTOSINE DEAMINASE"/>
    <property type="match status" value="1"/>
</dbReference>
<dbReference type="SUPFAM" id="SSF51556">
    <property type="entry name" value="Metallo-dependent hydrolases"/>
    <property type="match status" value="1"/>
</dbReference>
<keyword evidence="3" id="KW-1185">Reference proteome</keyword>
<evidence type="ECO:0000313" key="3">
    <source>
        <dbReference type="Proteomes" id="UP000244161"/>
    </source>
</evidence>
<dbReference type="InterPro" id="IPR013108">
    <property type="entry name" value="Amidohydro_3"/>
</dbReference>
<dbReference type="InterPro" id="IPR052349">
    <property type="entry name" value="Metallo-hydrolase_Enzymes"/>
</dbReference>
<keyword evidence="2" id="KW-0378">Hydrolase</keyword>
<name>A0A2T5IC78_9LACT</name>
<dbReference type="PANTHER" id="PTHR32027:SF9">
    <property type="entry name" value="BLL3847 PROTEIN"/>
    <property type="match status" value="1"/>
</dbReference>
<sequence length="416" mass="45985">MKLLIQNVRLEAGYLYENETVVATQTEIGALLIENGRFVKFAEQIDPNGAEILDAQGQLLLPSLKEMHVHLDKTYFGGEWHAPSEAANGIFTRLEEEKVLLPAQLASAADRAHHMIQHYIANGHTHIRTHVNVDPQMKTKHVAIIKEVLDQYKDRITYEIVAFPQHGLLRNGEDFLTVMEEALAMGVTHIGGVDPAMMDHDIGGVLEKTFELAEKYGVGIDIHLHDLDTLGAFEMHRIVDTIEAHHFQAPVTISHAFALAGVQGAERDALVQRMAENHVNVTTTIAMGDDPITLPIAYLDKKGIQVAFGHDSLIDHWSPFGTGNTVQKLNQVARRFHWVDEYRIGQSLKFATGGITPLSEKGARIWPKIDDSANAILVDAVSSAHLIARQCPISTVISNGTIIHKTDIDLKGAYRG</sequence>
<dbReference type="Gene3D" id="3.20.20.140">
    <property type="entry name" value="Metal-dependent hydrolases"/>
    <property type="match status" value="1"/>
</dbReference>
<reference evidence="2 3" key="1">
    <citation type="submission" date="2018-04" db="EMBL/GenBank/DDBJ databases">
        <title>Genomic Encyclopedia of Archaeal and Bacterial Type Strains, Phase II (KMG-II): from individual species to whole genera.</title>
        <authorList>
            <person name="Goeker M."/>
        </authorList>
    </citation>
    <scope>NUCLEOTIDE SEQUENCE [LARGE SCALE GENOMIC DNA]</scope>
    <source>
        <strain evidence="2 3">DSM 18806</strain>
    </source>
</reference>
<dbReference type="SUPFAM" id="SSF51338">
    <property type="entry name" value="Composite domain of metallo-dependent hydrolases"/>
    <property type="match status" value="1"/>
</dbReference>
<dbReference type="Proteomes" id="UP000244161">
    <property type="component" value="Unassembled WGS sequence"/>
</dbReference>
<comment type="caution">
    <text evidence="2">The sequence shown here is derived from an EMBL/GenBank/DDBJ whole genome shotgun (WGS) entry which is preliminary data.</text>
</comment>
<evidence type="ECO:0000313" key="2">
    <source>
        <dbReference type="EMBL" id="PTQ81414.1"/>
    </source>
</evidence>
<dbReference type="RefSeq" id="WP_108033567.1">
    <property type="nucleotide sequence ID" value="NZ_QAOM01000022.1"/>
</dbReference>
<evidence type="ECO:0000259" key="1">
    <source>
        <dbReference type="Pfam" id="PF07969"/>
    </source>
</evidence>
<dbReference type="Pfam" id="PF07969">
    <property type="entry name" value="Amidohydro_3"/>
    <property type="match status" value="1"/>
</dbReference>
<gene>
    <name evidence="2" type="ORF">C8U37_12211</name>
</gene>
<dbReference type="InterPro" id="IPR032466">
    <property type="entry name" value="Metal_Hydrolase"/>
</dbReference>
<feature type="domain" description="Amidohydrolase 3" evidence="1">
    <location>
        <begin position="51"/>
        <end position="356"/>
    </location>
</feature>
<dbReference type="CDD" id="cd01293">
    <property type="entry name" value="Bact_CD"/>
    <property type="match status" value="1"/>
</dbReference>